<gene>
    <name evidence="2" type="ORF">BGX16_2826</name>
</gene>
<keyword evidence="1" id="KW-0472">Membrane</keyword>
<dbReference type="Proteomes" id="UP000231134">
    <property type="component" value="Unassembled WGS sequence"/>
</dbReference>
<keyword evidence="3" id="KW-1185">Reference proteome</keyword>
<feature type="transmembrane region" description="Helical" evidence="1">
    <location>
        <begin position="119"/>
        <end position="138"/>
    </location>
</feature>
<dbReference type="EMBL" id="PGEX01000001">
    <property type="protein sequence ID" value="PJJ42781.1"/>
    <property type="molecule type" value="Genomic_DNA"/>
</dbReference>
<comment type="caution">
    <text evidence="2">The sequence shown here is derived from an EMBL/GenBank/DDBJ whole genome shotgun (WGS) entry which is preliminary data.</text>
</comment>
<keyword evidence="1" id="KW-0812">Transmembrane</keyword>
<dbReference type="AlphaFoldDB" id="A0A2M9AAL5"/>
<dbReference type="RefSeq" id="WP_100426622.1">
    <property type="nucleotide sequence ID" value="NZ_PGEX01000001.1"/>
</dbReference>
<feature type="transmembrane region" description="Helical" evidence="1">
    <location>
        <begin position="234"/>
        <end position="255"/>
    </location>
</feature>
<feature type="transmembrane region" description="Helical" evidence="1">
    <location>
        <begin position="70"/>
        <end position="89"/>
    </location>
</feature>
<evidence type="ECO:0000313" key="2">
    <source>
        <dbReference type="EMBL" id="PJJ42781.1"/>
    </source>
</evidence>
<feature type="transmembrane region" description="Helical" evidence="1">
    <location>
        <begin position="96"/>
        <end position="113"/>
    </location>
</feature>
<sequence length="273" mass="29895">MDLRKKASPVQILGESLLRFRLIFLVIFAVLYVIFARDFSSTFAYILGAGESLAQTIASWTDKGVAEADYPFLIAVGALFVVLFVMRLWLGKIRNALSFLFSTLFISALALALNEVEETVAYVFLGFLLLSMILFFVVRVASFKALLPVLLASFFWISISAVVAIPFFVGVSFVVFALADMLAVSLDTGAELKKGTPVSGSLVSSFCKAFLPSVISTVLLGGLNGYFYHSCIPIWMAIAFPVISLALFLLVEFPVMSFAPMSKMRAAHRSMKV</sequence>
<evidence type="ECO:0000313" key="3">
    <source>
        <dbReference type="Proteomes" id="UP000231134"/>
    </source>
</evidence>
<name>A0A2M9AAL5_9BACT</name>
<reference evidence="2 3" key="1">
    <citation type="submission" date="2017-11" db="EMBL/GenBank/DDBJ databases">
        <title>Animal gut microbial communities from fecal samples from Wisconsin, USA.</title>
        <authorList>
            <person name="Neumann A."/>
        </authorList>
    </citation>
    <scope>NUCLEOTIDE SEQUENCE [LARGE SCALE GENOMIC DNA]</scope>
    <source>
        <strain evidence="2 3">UWS3</strain>
    </source>
</reference>
<organism evidence="2 3">
    <name type="scientific">Hallerella succinigenes</name>
    <dbReference type="NCBI Taxonomy" id="1896222"/>
    <lineage>
        <taxon>Bacteria</taxon>
        <taxon>Pseudomonadati</taxon>
        <taxon>Fibrobacterota</taxon>
        <taxon>Fibrobacteria</taxon>
        <taxon>Fibrobacterales</taxon>
        <taxon>Fibrobacteraceae</taxon>
        <taxon>Hallerella</taxon>
    </lineage>
</organism>
<protein>
    <submittedName>
        <fullName evidence="2">Uncharacterized protein</fullName>
    </submittedName>
</protein>
<feature type="transmembrane region" description="Helical" evidence="1">
    <location>
        <begin position="12"/>
        <end position="35"/>
    </location>
</feature>
<proteinExistence type="predicted"/>
<feature type="transmembrane region" description="Helical" evidence="1">
    <location>
        <begin position="145"/>
        <end position="165"/>
    </location>
</feature>
<evidence type="ECO:0000256" key="1">
    <source>
        <dbReference type="SAM" id="Phobius"/>
    </source>
</evidence>
<keyword evidence="1" id="KW-1133">Transmembrane helix</keyword>
<dbReference type="OrthoDB" id="10010394at2"/>
<accession>A0A2M9AAL5</accession>